<dbReference type="InterPro" id="IPR033652">
    <property type="entry name" value="LigD_Pol-like_3"/>
</dbReference>
<keyword evidence="7" id="KW-0479">Metal-binding</keyword>
<evidence type="ECO:0000256" key="10">
    <source>
        <dbReference type="ARBA" id="ARBA00022801"/>
    </source>
</evidence>
<dbReference type="SUPFAM" id="SSF56091">
    <property type="entry name" value="DNA ligase/mRNA capping enzyme, catalytic domain"/>
    <property type="match status" value="1"/>
</dbReference>
<dbReference type="PANTHER" id="PTHR42705">
    <property type="entry name" value="BIFUNCTIONAL NON-HOMOLOGOUS END JOINING PROTEIN LIGD"/>
    <property type="match status" value="1"/>
</dbReference>
<dbReference type="PANTHER" id="PTHR42705:SF2">
    <property type="entry name" value="BIFUNCTIONAL NON-HOMOLOGOUS END JOINING PROTEIN LIGD"/>
    <property type="match status" value="1"/>
</dbReference>
<dbReference type="NCBIfam" id="NF007211">
    <property type="entry name" value="PRK09633.1"/>
    <property type="match status" value="1"/>
</dbReference>
<evidence type="ECO:0000256" key="6">
    <source>
        <dbReference type="ARBA" id="ARBA00022722"/>
    </source>
</evidence>
<proteinExistence type="inferred from homology"/>
<comment type="similarity">
    <text evidence="22">In the N-terminal section; belongs to the LigD polymerase family.</text>
</comment>
<keyword evidence="3" id="KW-0436">Ligase</keyword>
<dbReference type="InterPro" id="IPR012310">
    <property type="entry name" value="DNA_ligase_ATP-dep_cent"/>
</dbReference>
<keyword evidence="13" id="KW-0239">DNA-directed DNA polymerase</keyword>
<sequence>MKPMLLTPAEEIPLTNNWIYETKYDGYRCLLYWDHSGIKLMSRNEKELSQLFPEVIASCEQYTNIIYPFLPLILDGELCYLTNPFKSEFSIVQTRGKMRAEDTIEQSSKTFPCHFIAFDVVEYKGLNISQYILSERKSLLKSIFETIHAPTNVLNDKNYLFQLIDVFKDEQEAWGKVKKYNGEGVIAKTINSVWSSGVRSRQWLKLKNWRFVKVIVTKYDKENSYFHGSVYRDGQLVEIVIFKHGLSESEMDTLVSFFQKNGRKLSSEVWSLEPSICVEIACIDFDGKKLREPRFHKFCFDVELQEVNWRAMQRSLNPIPEVVQITHPDKPVWPKANLEKDDYLHFLQQVAQYQLPFLKNRLLTAIRFPHGVPGESFYQKNAPDYTPDFVQTKRHEDINYIICNNIETLLWLGNQLALEFHIPFQTIDTEFPTEIVFDLDPPSVNEFTLAIDAALMMKEIFDQLGLQSFVKTSGGKGLQIYIPIPKSTFSYDDTRIFTEFVCMYLCMEAPSKFTTERLKKNRHGKLYLDYIQHAEGKTIIAPYSSRGNELGCIATPLRWEEVTHKLRPELFTIPVVIERIRKDGDPFLHFREVGENQNFEVVLANLKKLIETRK</sequence>
<dbReference type="GO" id="GO:0005524">
    <property type="term" value="F:ATP binding"/>
    <property type="evidence" value="ECO:0007669"/>
    <property type="project" value="UniProtKB-KW"/>
</dbReference>
<evidence type="ECO:0000256" key="9">
    <source>
        <dbReference type="ARBA" id="ARBA00022763"/>
    </source>
</evidence>
<dbReference type="GO" id="GO:0003677">
    <property type="term" value="F:DNA binding"/>
    <property type="evidence" value="ECO:0007669"/>
    <property type="project" value="UniProtKB-KW"/>
</dbReference>
<evidence type="ECO:0000256" key="5">
    <source>
        <dbReference type="ARBA" id="ARBA00022695"/>
    </source>
</evidence>
<evidence type="ECO:0000256" key="2">
    <source>
        <dbReference type="ARBA" id="ARBA00012727"/>
    </source>
</evidence>
<dbReference type="Pfam" id="PF01068">
    <property type="entry name" value="DNA_ligase_A_M"/>
    <property type="match status" value="1"/>
</dbReference>
<evidence type="ECO:0000313" key="24">
    <source>
        <dbReference type="EMBL" id="SOC43508.1"/>
    </source>
</evidence>
<keyword evidence="12" id="KW-0067">ATP-binding</keyword>
<keyword evidence="8" id="KW-0547">Nucleotide-binding</keyword>
<keyword evidence="4" id="KW-0808">Transferase</keyword>
<name>A0A285UQ29_9BACL</name>
<dbReference type="Proteomes" id="UP000219252">
    <property type="component" value="Unassembled WGS sequence"/>
</dbReference>
<evidence type="ECO:0000256" key="19">
    <source>
        <dbReference type="ARBA" id="ARBA00029943"/>
    </source>
</evidence>
<evidence type="ECO:0000256" key="20">
    <source>
        <dbReference type="ARBA" id="ARBA00034003"/>
    </source>
</evidence>
<keyword evidence="17" id="KW-0464">Manganese</keyword>
<evidence type="ECO:0000256" key="4">
    <source>
        <dbReference type="ARBA" id="ARBA00022679"/>
    </source>
</evidence>
<dbReference type="GO" id="GO:0003887">
    <property type="term" value="F:DNA-directed DNA polymerase activity"/>
    <property type="evidence" value="ECO:0007669"/>
    <property type="project" value="UniProtKB-KW"/>
</dbReference>
<evidence type="ECO:0000256" key="15">
    <source>
        <dbReference type="ARBA" id="ARBA00023172"/>
    </source>
</evidence>
<keyword evidence="16" id="KW-0234">DNA repair</keyword>
<organism evidence="24 25">
    <name type="scientific">Ureibacillus acetophenoni</name>
    <dbReference type="NCBI Taxonomy" id="614649"/>
    <lineage>
        <taxon>Bacteria</taxon>
        <taxon>Bacillati</taxon>
        <taxon>Bacillota</taxon>
        <taxon>Bacilli</taxon>
        <taxon>Bacillales</taxon>
        <taxon>Caryophanaceae</taxon>
        <taxon>Ureibacillus</taxon>
    </lineage>
</organism>
<keyword evidence="6" id="KW-0540">Nuclease</keyword>
<keyword evidence="18" id="KW-0511">Multifunctional enzyme</keyword>
<evidence type="ECO:0000256" key="17">
    <source>
        <dbReference type="ARBA" id="ARBA00023211"/>
    </source>
</evidence>
<dbReference type="Gene3D" id="3.90.920.10">
    <property type="entry name" value="DNA primase, PRIM domain"/>
    <property type="match status" value="1"/>
</dbReference>
<evidence type="ECO:0000256" key="12">
    <source>
        <dbReference type="ARBA" id="ARBA00022840"/>
    </source>
</evidence>
<dbReference type="GO" id="GO:0006281">
    <property type="term" value="P:DNA repair"/>
    <property type="evidence" value="ECO:0007669"/>
    <property type="project" value="UniProtKB-KW"/>
</dbReference>
<evidence type="ECO:0000256" key="22">
    <source>
        <dbReference type="ARBA" id="ARBA00049990"/>
    </source>
</evidence>
<dbReference type="InterPro" id="IPR014146">
    <property type="entry name" value="LigD_ligase_dom"/>
</dbReference>
<keyword evidence="15" id="KW-0233">DNA recombination</keyword>
<dbReference type="AlphaFoldDB" id="A0A285UQ29"/>
<evidence type="ECO:0000256" key="18">
    <source>
        <dbReference type="ARBA" id="ARBA00023268"/>
    </source>
</evidence>
<gene>
    <name evidence="24" type="ORF">SAMN05877842_11637</name>
</gene>
<evidence type="ECO:0000256" key="16">
    <source>
        <dbReference type="ARBA" id="ARBA00023204"/>
    </source>
</evidence>
<comment type="catalytic activity">
    <reaction evidence="20">
        <text>ATP + (deoxyribonucleotide)n-3'-hydroxyl + 5'-phospho-(deoxyribonucleotide)m = (deoxyribonucleotide)n+m + AMP + diphosphate.</text>
        <dbReference type="EC" id="6.5.1.1"/>
    </reaction>
</comment>
<dbReference type="InterPro" id="IPR014143">
    <property type="entry name" value="NHEJ_ligase_prk"/>
</dbReference>
<reference evidence="25" key="1">
    <citation type="submission" date="2017-08" db="EMBL/GenBank/DDBJ databases">
        <authorList>
            <person name="Varghese N."/>
            <person name="Submissions S."/>
        </authorList>
    </citation>
    <scope>NUCLEOTIDE SEQUENCE [LARGE SCALE GENOMIC DNA]</scope>
    <source>
        <strain evidence="25">JC23</strain>
    </source>
</reference>
<dbReference type="CDD" id="cd04866">
    <property type="entry name" value="LigD_Pol_like_3"/>
    <property type="match status" value="1"/>
</dbReference>
<keyword evidence="25" id="KW-1185">Reference proteome</keyword>
<dbReference type="EMBL" id="OBQC01000016">
    <property type="protein sequence ID" value="SOC43508.1"/>
    <property type="molecule type" value="Genomic_DNA"/>
</dbReference>
<evidence type="ECO:0000256" key="11">
    <source>
        <dbReference type="ARBA" id="ARBA00022839"/>
    </source>
</evidence>
<dbReference type="GO" id="GO:0046872">
    <property type="term" value="F:metal ion binding"/>
    <property type="evidence" value="ECO:0007669"/>
    <property type="project" value="UniProtKB-KW"/>
</dbReference>
<dbReference type="NCBIfam" id="TIGR02779">
    <property type="entry name" value="NHEJ_ligase_lig"/>
    <property type="match status" value="1"/>
</dbReference>
<keyword evidence="11" id="KW-0269">Exonuclease</keyword>
<dbReference type="GO" id="GO:0003910">
    <property type="term" value="F:DNA ligase (ATP) activity"/>
    <property type="evidence" value="ECO:0007669"/>
    <property type="project" value="UniProtKB-EC"/>
</dbReference>
<keyword evidence="5" id="KW-0548">Nucleotidyltransferase</keyword>
<comment type="cofactor">
    <cofactor evidence="1">
        <name>Mn(2+)</name>
        <dbReference type="ChEBI" id="CHEBI:29035"/>
    </cofactor>
</comment>
<evidence type="ECO:0000313" key="25">
    <source>
        <dbReference type="Proteomes" id="UP000219252"/>
    </source>
</evidence>
<evidence type="ECO:0000256" key="13">
    <source>
        <dbReference type="ARBA" id="ARBA00022932"/>
    </source>
</evidence>
<evidence type="ECO:0000259" key="23">
    <source>
        <dbReference type="PROSITE" id="PS50160"/>
    </source>
</evidence>
<dbReference type="GO" id="GO:0006310">
    <property type="term" value="P:DNA recombination"/>
    <property type="evidence" value="ECO:0007669"/>
    <property type="project" value="UniProtKB-KW"/>
</dbReference>
<dbReference type="NCBIfam" id="TIGR02776">
    <property type="entry name" value="NHEJ_ligase_prk"/>
    <property type="match status" value="1"/>
</dbReference>
<keyword evidence="10" id="KW-0378">Hydrolase</keyword>
<evidence type="ECO:0000256" key="14">
    <source>
        <dbReference type="ARBA" id="ARBA00023125"/>
    </source>
</evidence>
<dbReference type="InterPro" id="IPR014145">
    <property type="entry name" value="LigD_pol_dom"/>
</dbReference>
<evidence type="ECO:0000256" key="1">
    <source>
        <dbReference type="ARBA" id="ARBA00001936"/>
    </source>
</evidence>
<evidence type="ECO:0000256" key="8">
    <source>
        <dbReference type="ARBA" id="ARBA00022741"/>
    </source>
</evidence>
<dbReference type="GO" id="GO:0004527">
    <property type="term" value="F:exonuclease activity"/>
    <property type="evidence" value="ECO:0007669"/>
    <property type="project" value="UniProtKB-KW"/>
</dbReference>
<accession>A0A285UQ29</accession>
<dbReference type="InterPro" id="IPR052171">
    <property type="entry name" value="NHEJ_LigD"/>
</dbReference>
<protein>
    <recommendedName>
        <fullName evidence="2">DNA ligase (ATP)</fullName>
        <ecNumber evidence="2">6.5.1.1</ecNumber>
    </recommendedName>
    <alternativeName>
        <fullName evidence="19">NHEJ DNA polymerase</fullName>
    </alternativeName>
</protein>
<feature type="domain" description="ATP-dependent DNA ligase family profile" evidence="23">
    <location>
        <begin position="106"/>
        <end position="235"/>
    </location>
</feature>
<comment type="similarity">
    <text evidence="21">In the C-terminal section; belongs to the ATP-dependent DNA ligase family.</text>
</comment>
<keyword evidence="14" id="KW-0238">DNA-binding</keyword>
<dbReference type="EC" id="6.5.1.1" evidence="2"/>
<dbReference type="Pfam" id="PF21686">
    <property type="entry name" value="LigD_Prim-Pol"/>
    <property type="match status" value="1"/>
</dbReference>
<evidence type="ECO:0000256" key="3">
    <source>
        <dbReference type="ARBA" id="ARBA00022598"/>
    </source>
</evidence>
<dbReference type="PROSITE" id="PS50160">
    <property type="entry name" value="DNA_LIGASE_A3"/>
    <property type="match status" value="1"/>
</dbReference>
<keyword evidence="9" id="KW-0227">DNA damage</keyword>
<dbReference type="CDD" id="cd07906">
    <property type="entry name" value="Adenylation_DNA_ligase_LigD_LigC"/>
    <property type="match status" value="1"/>
</dbReference>
<evidence type="ECO:0000256" key="7">
    <source>
        <dbReference type="ARBA" id="ARBA00022723"/>
    </source>
</evidence>
<evidence type="ECO:0000256" key="21">
    <source>
        <dbReference type="ARBA" id="ARBA00049981"/>
    </source>
</evidence>
<dbReference type="Gene3D" id="3.30.470.30">
    <property type="entry name" value="DNA ligase/mRNA capping enzyme"/>
    <property type="match status" value="1"/>
</dbReference>
<dbReference type="NCBIfam" id="TIGR02778">
    <property type="entry name" value="ligD_pol"/>
    <property type="match status" value="1"/>
</dbReference>